<evidence type="ECO:0000313" key="2">
    <source>
        <dbReference type="EMBL" id="OCL12434.1"/>
    </source>
</evidence>
<dbReference type="SUPFAM" id="SSF50998">
    <property type="entry name" value="Quinoprotein alcohol dehydrogenase-like"/>
    <property type="match status" value="1"/>
</dbReference>
<reference evidence="2 3" key="1">
    <citation type="journal article" date="2016" name="Nat. Commun.">
        <title>Ectomycorrhizal ecology is imprinted in the genome of the dominant symbiotic fungus Cenococcum geophilum.</title>
        <authorList>
            <consortium name="DOE Joint Genome Institute"/>
            <person name="Peter M."/>
            <person name="Kohler A."/>
            <person name="Ohm R.A."/>
            <person name="Kuo A."/>
            <person name="Krutzmann J."/>
            <person name="Morin E."/>
            <person name="Arend M."/>
            <person name="Barry K.W."/>
            <person name="Binder M."/>
            <person name="Choi C."/>
            <person name="Clum A."/>
            <person name="Copeland A."/>
            <person name="Grisel N."/>
            <person name="Haridas S."/>
            <person name="Kipfer T."/>
            <person name="LaButti K."/>
            <person name="Lindquist E."/>
            <person name="Lipzen A."/>
            <person name="Maire R."/>
            <person name="Meier B."/>
            <person name="Mihaltcheva S."/>
            <person name="Molinier V."/>
            <person name="Murat C."/>
            <person name="Poggeler S."/>
            <person name="Quandt C.A."/>
            <person name="Sperisen C."/>
            <person name="Tritt A."/>
            <person name="Tisserant E."/>
            <person name="Crous P.W."/>
            <person name="Henrissat B."/>
            <person name="Nehls U."/>
            <person name="Egli S."/>
            <person name="Spatafora J.W."/>
            <person name="Grigoriev I.V."/>
            <person name="Martin F.M."/>
        </authorList>
    </citation>
    <scope>NUCLEOTIDE SEQUENCE [LARGE SCALE GENOMIC DNA]</scope>
    <source>
        <strain evidence="2 3">CBS 207.34</strain>
    </source>
</reference>
<gene>
    <name evidence="2" type="ORF">AOQ84DRAFT_429902</name>
</gene>
<dbReference type="Proteomes" id="UP000250140">
    <property type="component" value="Unassembled WGS sequence"/>
</dbReference>
<evidence type="ECO:0000313" key="3">
    <source>
        <dbReference type="Proteomes" id="UP000250140"/>
    </source>
</evidence>
<keyword evidence="3" id="KW-1185">Reference proteome</keyword>
<dbReference type="PANTHER" id="PTHR35340">
    <property type="entry name" value="PQQ ENZYME REPEAT PROTEIN-RELATED"/>
    <property type="match status" value="1"/>
</dbReference>
<protein>
    <submittedName>
        <fullName evidence="2">PQQ enzyme repeat protein</fullName>
    </submittedName>
</protein>
<accession>A0A8E2JWQ4</accession>
<name>A0A8E2JWQ4_9PEZI</name>
<dbReference type="InterPro" id="IPR015943">
    <property type="entry name" value="WD40/YVTN_repeat-like_dom_sf"/>
</dbReference>
<proteinExistence type="predicted"/>
<dbReference type="Pfam" id="PF14269">
    <property type="entry name" value="Arylsulfotran_2"/>
    <property type="match status" value="1"/>
</dbReference>
<dbReference type="EMBL" id="KV748878">
    <property type="protein sequence ID" value="OCL12434.1"/>
    <property type="molecule type" value="Genomic_DNA"/>
</dbReference>
<dbReference type="Gene3D" id="2.130.10.10">
    <property type="entry name" value="YVTN repeat-like/Quinoprotein amine dehydrogenase"/>
    <property type="match status" value="1"/>
</dbReference>
<dbReference type="InterPro" id="IPR053143">
    <property type="entry name" value="Arylsulfate_ST"/>
</dbReference>
<dbReference type="AlphaFoldDB" id="A0A8E2JWQ4"/>
<dbReference type="OrthoDB" id="202289at2759"/>
<dbReference type="InterPro" id="IPR039535">
    <property type="entry name" value="ASST-like"/>
</dbReference>
<feature type="compositionally biased region" description="Low complexity" evidence="1">
    <location>
        <begin position="22"/>
        <end position="33"/>
    </location>
</feature>
<sequence>MRNFPNPPAGANAILSGPPTPASSAVEVRGSSSSCYTPHDEWCTLARRGLGLRGVDPYKVSPGYTLFAHLTTPGIVKLIDNDGKLVHRWDLPYRPGRHARLLKNGNLAFNGVHPDAPRLFPLWQKYRGGVMMKIDPSGKVISEHRDPMAHHDQHHLDNGDILYTTLAQLTLQQAASIPGGIPESEAPDGIAYGDCIKHVSSSGELLWSWKAIDHLSPKLFPLQPHYAREHWPLINSVYPLADGNILASLRSVSAVIIISRKTGEVVWHLDSTVVAQQHCASELPNGDILIFDNGTFRHHESATYSRVIQVCRATKRIVWEYKDPHPMTFFTPFMGGAQRLANGNTLVTEAAFGRIFEVTVDGEMVWEYVVPDFTTYKGLGAEEIEGYFGYPANAVFRAYKYTPEEVPWLLPNGE</sequence>
<feature type="region of interest" description="Disordered" evidence="1">
    <location>
        <begin position="1"/>
        <end position="33"/>
    </location>
</feature>
<dbReference type="InterPro" id="IPR011047">
    <property type="entry name" value="Quinoprotein_ADH-like_sf"/>
</dbReference>
<organism evidence="2 3">
    <name type="scientific">Glonium stellatum</name>
    <dbReference type="NCBI Taxonomy" id="574774"/>
    <lineage>
        <taxon>Eukaryota</taxon>
        <taxon>Fungi</taxon>
        <taxon>Dikarya</taxon>
        <taxon>Ascomycota</taxon>
        <taxon>Pezizomycotina</taxon>
        <taxon>Dothideomycetes</taxon>
        <taxon>Pleosporomycetidae</taxon>
        <taxon>Gloniales</taxon>
        <taxon>Gloniaceae</taxon>
        <taxon>Glonium</taxon>
    </lineage>
</organism>
<dbReference type="PANTHER" id="PTHR35340:SF5">
    <property type="entry name" value="ASST-DOMAIN-CONTAINING PROTEIN"/>
    <property type="match status" value="1"/>
</dbReference>
<evidence type="ECO:0000256" key="1">
    <source>
        <dbReference type="SAM" id="MobiDB-lite"/>
    </source>
</evidence>